<sequence length="112" mass="11601">MTTFALGTAVGDLTAVTFGWGYLLSGVIFGAVIAVPALLYRTRTLNAVAAFWTAYVITRPLGASFADWMGVSHERGGLALGTGPVTAAWAVLIVGLVTYLAVNRADAEPGGR</sequence>
<evidence type="ECO:0000313" key="2">
    <source>
        <dbReference type="EMBL" id="MFB9445419.1"/>
    </source>
</evidence>
<proteinExistence type="predicted"/>
<protein>
    <recommendedName>
        <fullName evidence="4">Membrane transporter protein</fullName>
    </recommendedName>
</protein>
<organism evidence="2 3">
    <name type="scientific">Dactylosporangium vinaceum</name>
    <dbReference type="NCBI Taxonomy" id="53362"/>
    <lineage>
        <taxon>Bacteria</taxon>
        <taxon>Bacillati</taxon>
        <taxon>Actinomycetota</taxon>
        <taxon>Actinomycetes</taxon>
        <taxon>Micromonosporales</taxon>
        <taxon>Micromonosporaceae</taxon>
        <taxon>Dactylosporangium</taxon>
    </lineage>
</organism>
<keyword evidence="3" id="KW-1185">Reference proteome</keyword>
<reference evidence="2 3" key="1">
    <citation type="submission" date="2024-09" db="EMBL/GenBank/DDBJ databases">
        <authorList>
            <person name="Sun Q."/>
            <person name="Mori K."/>
        </authorList>
    </citation>
    <scope>NUCLEOTIDE SEQUENCE [LARGE SCALE GENOMIC DNA]</scope>
    <source>
        <strain evidence="2 3">JCM 3307</strain>
    </source>
</reference>
<feature type="transmembrane region" description="Helical" evidence="1">
    <location>
        <begin position="78"/>
        <end position="102"/>
    </location>
</feature>
<gene>
    <name evidence="2" type="ORF">ACFFTR_20280</name>
</gene>
<keyword evidence="1" id="KW-0812">Transmembrane</keyword>
<name>A0ABV5M983_9ACTN</name>
<accession>A0ABV5M983</accession>
<comment type="caution">
    <text evidence="2">The sequence shown here is derived from an EMBL/GenBank/DDBJ whole genome shotgun (WGS) entry which is preliminary data.</text>
</comment>
<dbReference type="Pfam" id="PF03988">
    <property type="entry name" value="DUF347"/>
    <property type="match status" value="2"/>
</dbReference>
<dbReference type="EMBL" id="JBHMCA010000042">
    <property type="protein sequence ID" value="MFB9445419.1"/>
    <property type="molecule type" value="Genomic_DNA"/>
</dbReference>
<keyword evidence="1" id="KW-0472">Membrane</keyword>
<evidence type="ECO:0000313" key="3">
    <source>
        <dbReference type="Proteomes" id="UP001589608"/>
    </source>
</evidence>
<dbReference type="InterPro" id="IPR007136">
    <property type="entry name" value="DUF347"/>
</dbReference>
<evidence type="ECO:0000256" key="1">
    <source>
        <dbReference type="SAM" id="Phobius"/>
    </source>
</evidence>
<keyword evidence="1" id="KW-1133">Transmembrane helix</keyword>
<dbReference type="RefSeq" id="WP_223105597.1">
    <property type="nucleotide sequence ID" value="NZ_JBHMCA010000042.1"/>
</dbReference>
<dbReference type="Proteomes" id="UP001589608">
    <property type="component" value="Unassembled WGS sequence"/>
</dbReference>
<feature type="transmembrane region" description="Helical" evidence="1">
    <location>
        <begin position="20"/>
        <end position="40"/>
    </location>
</feature>
<evidence type="ECO:0008006" key="4">
    <source>
        <dbReference type="Google" id="ProtNLM"/>
    </source>
</evidence>
<feature type="transmembrane region" description="Helical" evidence="1">
    <location>
        <begin position="47"/>
        <end position="66"/>
    </location>
</feature>